<sequence length="325" mass="36388">MNLKKEVFLNQNCAEMMIKKAARLILGSDLDFEYTRGVQDIQVDLSPAFMFSPDEEKTLWVSGKNQETLEKDLATLNKSSVYFFRTGTQGGAGHWQVLYYEAAKSGWVSYSSQSNHFQVTDSNGKLTASGKGLLVPHANWGKENGNYAFLLVNASAQNIIHAANFVYILRTQNEVAAIEYCALNHKFHPEIKRTARAKAEPETRTKSEIHNLPKDLSCENLKTIYSKHVALLNVINRLEAGSKSYNPYWMGSQAKLNTILGALGACYQKGLDVDSELSNSNSELSKAINIRRLPSLFSFWGGKNESPVESRKIIDENRIGRLNNL</sequence>
<protein>
    <submittedName>
        <fullName evidence="1">Uncharacterized protein</fullName>
    </submittedName>
</protein>
<evidence type="ECO:0000313" key="2">
    <source>
        <dbReference type="Proteomes" id="UP000239239"/>
    </source>
</evidence>
<dbReference type="AlphaFoldDB" id="A0A2S6F7P0"/>
<dbReference type="Proteomes" id="UP000239239">
    <property type="component" value="Unassembled WGS sequence"/>
</dbReference>
<name>A0A2S6F7P0_LEGPN</name>
<gene>
    <name evidence="1" type="ORF">C3928_01475</name>
</gene>
<accession>A0A2S6F7P0</accession>
<organism evidence="1 2">
    <name type="scientific">Legionella pneumophila</name>
    <dbReference type="NCBI Taxonomy" id="446"/>
    <lineage>
        <taxon>Bacteria</taxon>
        <taxon>Pseudomonadati</taxon>
        <taxon>Pseudomonadota</taxon>
        <taxon>Gammaproteobacteria</taxon>
        <taxon>Legionellales</taxon>
        <taxon>Legionellaceae</taxon>
        <taxon>Legionella</taxon>
    </lineage>
</organism>
<dbReference type="OrthoDB" id="5639867at2"/>
<evidence type="ECO:0000313" key="1">
    <source>
        <dbReference type="EMBL" id="PPK33432.1"/>
    </source>
</evidence>
<comment type="caution">
    <text evidence="1">The sequence shown here is derived from an EMBL/GenBank/DDBJ whole genome shotgun (WGS) entry which is preliminary data.</text>
</comment>
<reference evidence="1 2" key="1">
    <citation type="submission" date="2018-02" db="EMBL/GenBank/DDBJ databases">
        <title>Draft genome sequences of four Legionella pneumophila clinical strains isolated in Ontario.</title>
        <authorList>
            <person name="Fortuna A."/>
            <person name="Ramnarine R."/>
            <person name="Li A."/>
            <person name="Frantz C."/>
            <person name="Mallo G."/>
        </authorList>
    </citation>
    <scope>NUCLEOTIDE SEQUENCE [LARGE SCALE GENOMIC DNA]</scope>
    <source>
        <strain evidence="1 2">LG61</strain>
    </source>
</reference>
<dbReference type="RefSeq" id="WP_027228003.1">
    <property type="nucleotide sequence ID" value="NZ_CP017601.1"/>
</dbReference>
<dbReference type="EMBL" id="PQWY01000002">
    <property type="protein sequence ID" value="PPK33432.1"/>
    <property type="molecule type" value="Genomic_DNA"/>
</dbReference>
<proteinExistence type="predicted"/>